<evidence type="ECO:0000256" key="6">
    <source>
        <dbReference type="ARBA" id="ARBA00034078"/>
    </source>
</evidence>
<keyword evidence="4 7" id="KW-0408">Iron</keyword>
<dbReference type="HOGENOM" id="CLU_033172_0_1_9"/>
<evidence type="ECO:0000313" key="10">
    <source>
        <dbReference type="EMBL" id="ACA58730.1"/>
    </source>
</evidence>
<sequence length="370" mass="40077">MRGPAKKVSAGAEGRRVPEPDEILALLRAEGTQAEAGRVPTREEIVALLTAGDADTDALYRAADAVRAGHVGDTVHLRAIIEFSNHCVQNCLYCGLRRNNRRLFRYRMSPDEIFAAAAVARDQGYRTVVLQSGEDPGYPTSELARLVHRLKDQLDVAVTLSVGELPRVVYRELRTAGADRYLLKHETADPALFARLRPGTTLAGRLEKLVWLRELGYQVGSGNMVGLPGQTVESLAADVILLRELEVEMAGIGPFIPHPDTPLAGAPPGPLELTLDVLAVTRLVLPRAHLPATTAMSVLHPEGRQRALACGANVVMPDLTPEPYRRHYEIYPGRTAAPVGAPRSFAAWRETLAGLGRPVDSGYGHGPGRN</sequence>
<dbReference type="STRING" id="477974.Daud_0166"/>
<dbReference type="OrthoDB" id="9775764at2"/>
<dbReference type="SMART" id="SM00729">
    <property type="entry name" value="Elp3"/>
    <property type="match status" value="1"/>
</dbReference>
<dbReference type="SFLD" id="SFLDS00029">
    <property type="entry name" value="Radical_SAM"/>
    <property type="match status" value="2"/>
</dbReference>
<dbReference type="InterPro" id="IPR010722">
    <property type="entry name" value="BATS_dom"/>
</dbReference>
<keyword evidence="2 7" id="KW-0949">S-adenosyl-L-methionine</keyword>
<dbReference type="Gene3D" id="3.20.20.70">
    <property type="entry name" value="Aldolase class I"/>
    <property type="match status" value="1"/>
</dbReference>
<dbReference type="NCBIfam" id="TIGR03956">
    <property type="entry name" value="rSAM_HydE"/>
    <property type="match status" value="1"/>
</dbReference>
<keyword evidence="3" id="KW-0479">Metal-binding</keyword>
<feature type="binding site" evidence="8">
    <location>
        <position position="197"/>
    </location>
    <ligand>
        <name>S-adenosyl-L-methionine</name>
        <dbReference type="ChEBI" id="CHEBI:59789"/>
    </ligand>
</feature>
<feature type="binding site" evidence="7">
    <location>
        <position position="94"/>
    </location>
    <ligand>
        <name>[4Fe-4S] cluster</name>
        <dbReference type="ChEBI" id="CHEBI:49883"/>
        <note>4Fe-4S-S-AdoMet</note>
    </ligand>
</feature>
<dbReference type="PANTHER" id="PTHR43726:SF1">
    <property type="entry name" value="BIOTIN SYNTHASE"/>
    <property type="match status" value="1"/>
</dbReference>
<dbReference type="KEGG" id="dau:Daud_0166"/>
<keyword evidence="1 7" id="KW-0004">4Fe-4S</keyword>
<dbReference type="InterPro" id="IPR013785">
    <property type="entry name" value="Aldolase_TIM"/>
</dbReference>
<dbReference type="EMBL" id="CP000860">
    <property type="protein sequence ID" value="ACA58730.1"/>
    <property type="molecule type" value="Genomic_DNA"/>
</dbReference>
<dbReference type="InterPro" id="IPR024021">
    <property type="entry name" value="FeFe-hyd_HydE_rSAM"/>
</dbReference>
<feature type="binding site" evidence="8">
    <location>
        <position position="186"/>
    </location>
    <ligand>
        <name>S-adenosyl-L-methionine</name>
        <dbReference type="ChEBI" id="CHEBI:59789"/>
    </ligand>
</feature>
<dbReference type="SFLD" id="SFLDG01280">
    <property type="entry name" value="HydE/PylB-like"/>
    <property type="match status" value="1"/>
</dbReference>
<comment type="cofactor">
    <cofactor evidence="7">
        <name>[4Fe-4S] cluster</name>
        <dbReference type="ChEBI" id="CHEBI:49883"/>
    </cofactor>
    <text evidence="7">Binds 1 [4Fe-4S] cluster. The cluster is coordinated with 3 cysteines and an exchangeable S-adenosyl-L-methionine.</text>
</comment>
<evidence type="ECO:0000256" key="7">
    <source>
        <dbReference type="PIRSR" id="PIRSR004762-1"/>
    </source>
</evidence>
<dbReference type="PROSITE" id="PS51918">
    <property type="entry name" value="RADICAL_SAM"/>
    <property type="match status" value="1"/>
</dbReference>
<dbReference type="InterPro" id="IPR034422">
    <property type="entry name" value="HydE/PylB-like"/>
</dbReference>
<evidence type="ECO:0000256" key="4">
    <source>
        <dbReference type="ARBA" id="ARBA00023004"/>
    </source>
</evidence>
<name>B1I0T4_DESAP</name>
<evidence type="ECO:0000259" key="9">
    <source>
        <dbReference type="PROSITE" id="PS51918"/>
    </source>
</evidence>
<evidence type="ECO:0000313" key="11">
    <source>
        <dbReference type="Proteomes" id="UP000008544"/>
    </source>
</evidence>
<dbReference type="Pfam" id="PF04055">
    <property type="entry name" value="Radical_SAM"/>
    <property type="match status" value="1"/>
</dbReference>
<dbReference type="SFLD" id="SFLDG01060">
    <property type="entry name" value="BATS_domain_containing"/>
    <property type="match status" value="1"/>
</dbReference>
<dbReference type="InterPro" id="IPR007197">
    <property type="entry name" value="rSAM"/>
</dbReference>
<dbReference type="AlphaFoldDB" id="B1I0T4"/>
<dbReference type="GO" id="GO:0016740">
    <property type="term" value="F:transferase activity"/>
    <property type="evidence" value="ECO:0007669"/>
    <property type="project" value="TreeGrafter"/>
</dbReference>
<feature type="binding site" evidence="8">
    <location>
        <position position="205"/>
    </location>
    <ligand>
        <name>S-adenosyl-L-methionine</name>
        <dbReference type="ChEBI" id="CHEBI:59789"/>
    </ligand>
</feature>
<evidence type="ECO:0000256" key="3">
    <source>
        <dbReference type="ARBA" id="ARBA00022723"/>
    </source>
</evidence>
<dbReference type="CDD" id="cd01335">
    <property type="entry name" value="Radical_SAM"/>
    <property type="match status" value="1"/>
</dbReference>
<dbReference type="PANTHER" id="PTHR43726">
    <property type="entry name" value="3-METHYLORNITHINE SYNTHASE"/>
    <property type="match status" value="1"/>
</dbReference>
<reference evidence="10 11" key="2">
    <citation type="journal article" date="2008" name="Science">
        <title>Environmental genomics reveals a single-species ecosystem deep within Earth.</title>
        <authorList>
            <person name="Chivian D."/>
            <person name="Brodie E.L."/>
            <person name="Alm E.J."/>
            <person name="Culley D.E."/>
            <person name="Dehal P.S."/>
            <person name="Desantis T.Z."/>
            <person name="Gihring T.M."/>
            <person name="Lapidus A."/>
            <person name="Lin L.H."/>
            <person name="Lowry S.R."/>
            <person name="Moser D.P."/>
            <person name="Richardson P.M."/>
            <person name="Southam G."/>
            <person name="Wanger G."/>
            <person name="Pratt L.M."/>
            <person name="Andersen G.L."/>
            <person name="Hazen T.C."/>
            <person name="Brockman F.J."/>
            <person name="Arkin A.P."/>
            <person name="Onstott T.C."/>
        </authorList>
    </citation>
    <scope>NUCLEOTIDE SEQUENCE [LARGE SCALE GENOMIC DNA]</scope>
    <source>
        <strain evidence="10 11">MP104C</strain>
    </source>
</reference>
<feature type="binding site" evidence="7">
    <location>
        <position position="87"/>
    </location>
    <ligand>
        <name>[4Fe-4S] cluster</name>
        <dbReference type="ChEBI" id="CHEBI:49883"/>
        <note>4Fe-4S-S-AdoMet</note>
    </ligand>
</feature>
<dbReference type="GO" id="GO:0044272">
    <property type="term" value="P:sulfur compound biosynthetic process"/>
    <property type="evidence" value="ECO:0007669"/>
    <property type="project" value="UniProtKB-ARBA"/>
</dbReference>
<dbReference type="GO" id="GO:0046872">
    <property type="term" value="F:metal ion binding"/>
    <property type="evidence" value="ECO:0007669"/>
    <property type="project" value="UniProtKB-KW"/>
</dbReference>
<keyword evidence="5 7" id="KW-0411">Iron-sulfur</keyword>
<dbReference type="InterPro" id="IPR006638">
    <property type="entry name" value="Elp3/MiaA/NifB-like_rSAM"/>
</dbReference>
<evidence type="ECO:0000256" key="8">
    <source>
        <dbReference type="PIRSR" id="PIRSR004762-2"/>
    </source>
</evidence>
<dbReference type="RefSeq" id="WP_012301324.1">
    <property type="nucleotide sequence ID" value="NC_010424.1"/>
</dbReference>
<dbReference type="SFLD" id="SFLDF00348">
    <property type="entry name" value="FeFe_hydrogenase_maturase_(Hyd"/>
    <property type="match status" value="1"/>
</dbReference>
<reference evidence="11" key="1">
    <citation type="submission" date="2007-10" db="EMBL/GenBank/DDBJ databases">
        <title>Complete sequence of chromosome of Desulforudis audaxviator MP104C.</title>
        <authorList>
            <person name="Copeland A."/>
            <person name="Lucas S."/>
            <person name="Lapidus A."/>
            <person name="Barry K."/>
            <person name="Glavina del Rio T."/>
            <person name="Dalin E."/>
            <person name="Tice H."/>
            <person name="Bruce D."/>
            <person name="Pitluck S."/>
            <person name="Lowry S.R."/>
            <person name="Larimer F."/>
            <person name="Land M.L."/>
            <person name="Hauser L."/>
            <person name="Kyrpides N."/>
            <person name="Ivanova N.N."/>
            <person name="Richardson P."/>
        </authorList>
    </citation>
    <scope>NUCLEOTIDE SEQUENCE [LARGE SCALE GENOMIC DNA]</scope>
    <source>
        <strain evidence="11">MP104C</strain>
    </source>
</reference>
<dbReference type="SUPFAM" id="SSF102114">
    <property type="entry name" value="Radical SAM enzymes"/>
    <property type="match status" value="1"/>
</dbReference>
<dbReference type="SFLD" id="SFLDG01082">
    <property type="entry name" value="B12-binding_domain_containing"/>
    <property type="match status" value="1"/>
</dbReference>
<comment type="cofactor">
    <cofactor evidence="6">
        <name>[2Fe-2S] cluster</name>
        <dbReference type="ChEBI" id="CHEBI:190135"/>
    </cofactor>
</comment>
<proteinExistence type="predicted"/>
<dbReference type="Proteomes" id="UP000008544">
    <property type="component" value="Chromosome"/>
</dbReference>
<evidence type="ECO:0000256" key="5">
    <source>
        <dbReference type="ARBA" id="ARBA00023014"/>
    </source>
</evidence>
<evidence type="ECO:0000256" key="2">
    <source>
        <dbReference type="ARBA" id="ARBA00022691"/>
    </source>
</evidence>
<feature type="binding site" evidence="8">
    <location>
        <position position="161"/>
    </location>
    <ligand>
        <name>(3R)-3-methyl-D-ornithine</name>
        <dbReference type="ChEBI" id="CHEBI:64642"/>
    </ligand>
</feature>
<evidence type="ECO:0000256" key="1">
    <source>
        <dbReference type="ARBA" id="ARBA00022485"/>
    </source>
</evidence>
<dbReference type="PIRSF" id="PIRSF004762">
    <property type="entry name" value="CHP00423"/>
    <property type="match status" value="1"/>
</dbReference>
<feature type="binding site" evidence="7">
    <location>
        <position position="91"/>
    </location>
    <ligand>
        <name>[4Fe-4S] cluster</name>
        <dbReference type="ChEBI" id="CHEBI:49883"/>
        <note>4Fe-4S-S-AdoMet</note>
    </ligand>
</feature>
<organism evidence="10 11">
    <name type="scientific">Desulforudis audaxviator (strain MP104C)</name>
    <dbReference type="NCBI Taxonomy" id="477974"/>
    <lineage>
        <taxon>Bacteria</taxon>
        <taxon>Bacillati</taxon>
        <taxon>Bacillota</taxon>
        <taxon>Clostridia</taxon>
        <taxon>Thermoanaerobacterales</taxon>
        <taxon>Candidatus Desulforudaceae</taxon>
        <taxon>Candidatus Desulforudis</taxon>
    </lineage>
</organism>
<dbReference type="GO" id="GO:0051539">
    <property type="term" value="F:4 iron, 4 sulfur cluster binding"/>
    <property type="evidence" value="ECO:0007669"/>
    <property type="project" value="UniProtKB-KW"/>
</dbReference>
<dbReference type="InterPro" id="IPR058240">
    <property type="entry name" value="rSAM_sf"/>
</dbReference>
<dbReference type="SMART" id="SM00876">
    <property type="entry name" value="BATS"/>
    <property type="match status" value="1"/>
</dbReference>
<dbReference type="GO" id="GO:0042364">
    <property type="term" value="P:water-soluble vitamin biosynthetic process"/>
    <property type="evidence" value="ECO:0007669"/>
    <property type="project" value="UniProtKB-ARBA"/>
</dbReference>
<accession>B1I0T4</accession>
<protein>
    <submittedName>
        <fullName evidence="10">Radical SAM domain protein</fullName>
    </submittedName>
</protein>
<keyword evidence="11" id="KW-1185">Reference proteome</keyword>
<gene>
    <name evidence="10" type="ordered locus">Daud_0166</name>
</gene>
<dbReference type="eggNOG" id="COG0502">
    <property type="taxonomic scope" value="Bacteria"/>
</dbReference>
<feature type="domain" description="Radical SAM core" evidence="9">
    <location>
        <begin position="73"/>
        <end position="293"/>
    </location>
</feature>